<dbReference type="EMBL" id="CADIKZ010000035">
    <property type="protein sequence ID" value="CAB3920107.1"/>
    <property type="molecule type" value="Genomic_DNA"/>
</dbReference>
<dbReference type="AlphaFoldDB" id="A0A6S7EQM8"/>
<proteinExistence type="predicted"/>
<name>A0A6S7EQM8_9BURK</name>
<keyword evidence="2" id="KW-1185">Reference proteome</keyword>
<evidence type="ECO:0000313" key="2">
    <source>
        <dbReference type="Proteomes" id="UP000494203"/>
    </source>
</evidence>
<reference evidence="1 2" key="1">
    <citation type="submission" date="2020-04" db="EMBL/GenBank/DDBJ databases">
        <authorList>
            <person name="De Canck E."/>
        </authorList>
    </citation>
    <scope>NUCLEOTIDE SEQUENCE [LARGE SCALE GENOMIC DNA]</scope>
    <source>
        <strain evidence="1 2">LMG 26788</strain>
    </source>
</reference>
<gene>
    <name evidence="1" type="ORF">LMG26788_05307</name>
</gene>
<dbReference type="Proteomes" id="UP000494203">
    <property type="component" value="Unassembled WGS sequence"/>
</dbReference>
<evidence type="ECO:0000313" key="1">
    <source>
        <dbReference type="EMBL" id="CAB3920107.1"/>
    </source>
</evidence>
<accession>A0A6S7EQM8</accession>
<sequence length="59" mass="6645">MNFRIGSVRSLYQAPCSVMMPLIMPPQDGASRISENAMPSDWVQSGSEVYSRWWGPAHM</sequence>
<organism evidence="1 2">
    <name type="scientific">Achromobacter pulmonis</name>
    <dbReference type="NCBI Taxonomy" id="1389932"/>
    <lineage>
        <taxon>Bacteria</taxon>
        <taxon>Pseudomonadati</taxon>
        <taxon>Pseudomonadota</taxon>
        <taxon>Betaproteobacteria</taxon>
        <taxon>Burkholderiales</taxon>
        <taxon>Alcaligenaceae</taxon>
        <taxon>Achromobacter</taxon>
    </lineage>
</organism>
<protein>
    <submittedName>
        <fullName evidence="1">Uncharacterized protein</fullName>
    </submittedName>
</protein>